<dbReference type="EMBL" id="JAUDZG010000004">
    <property type="protein sequence ID" value="KAK3305063.1"/>
    <property type="molecule type" value="Genomic_DNA"/>
</dbReference>
<dbReference type="InterPro" id="IPR011990">
    <property type="entry name" value="TPR-like_helical_dom_sf"/>
</dbReference>
<dbReference type="AlphaFoldDB" id="A0AAJ0GS00"/>
<evidence type="ECO:0000313" key="1">
    <source>
        <dbReference type="EMBL" id="KAK3305063.1"/>
    </source>
</evidence>
<name>A0AAJ0GS00_9PEZI</name>
<keyword evidence="2" id="KW-1185">Reference proteome</keyword>
<dbReference type="GeneID" id="87882990"/>
<sequence>VDSFLELLRARLPSSLECMLTFLYVPCSMVAVLYATVPVLQDCWIVIFGDVGRYQMAVDGNDIQDREGWAAVSRDRYSRASEKAPTIDCLFYHLAILSRTNTLQQLCYILKSL</sequence>
<gene>
    <name evidence="1" type="ORF">B0T15DRAFT_363359</name>
</gene>
<reference evidence="1" key="1">
    <citation type="journal article" date="2023" name="Mol. Phylogenet. Evol.">
        <title>Genome-scale phylogeny and comparative genomics of the fungal order Sordariales.</title>
        <authorList>
            <person name="Hensen N."/>
            <person name="Bonometti L."/>
            <person name="Westerberg I."/>
            <person name="Brannstrom I.O."/>
            <person name="Guillou S."/>
            <person name="Cros-Aarteil S."/>
            <person name="Calhoun S."/>
            <person name="Haridas S."/>
            <person name="Kuo A."/>
            <person name="Mondo S."/>
            <person name="Pangilinan J."/>
            <person name="Riley R."/>
            <person name="LaButti K."/>
            <person name="Andreopoulos B."/>
            <person name="Lipzen A."/>
            <person name="Chen C."/>
            <person name="Yan M."/>
            <person name="Daum C."/>
            <person name="Ng V."/>
            <person name="Clum A."/>
            <person name="Steindorff A."/>
            <person name="Ohm R.A."/>
            <person name="Martin F."/>
            <person name="Silar P."/>
            <person name="Natvig D.O."/>
            <person name="Lalanne C."/>
            <person name="Gautier V."/>
            <person name="Ament-Velasquez S.L."/>
            <person name="Kruys A."/>
            <person name="Hutchinson M.I."/>
            <person name="Powell A.J."/>
            <person name="Barry K."/>
            <person name="Miller A.N."/>
            <person name="Grigoriev I.V."/>
            <person name="Debuchy R."/>
            <person name="Gladieux P."/>
            <person name="Hiltunen Thoren M."/>
            <person name="Johannesson H."/>
        </authorList>
    </citation>
    <scope>NUCLEOTIDE SEQUENCE</scope>
    <source>
        <strain evidence="1">CBS 333.67</strain>
    </source>
</reference>
<protein>
    <submittedName>
        <fullName evidence="1">Uncharacterized protein</fullName>
    </submittedName>
</protein>
<organism evidence="1 2">
    <name type="scientific">Chaetomium strumarium</name>
    <dbReference type="NCBI Taxonomy" id="1170767"/>
    <lineage>
        <taxon>Eukaryota</taxon>
        <taxon>Fungi</taxon>
        <taxon>Dikarya</taxon>
        <taxon>Ascomycota</taxon>
        <taxon>Pezizomycotina</taxon>
        <taxon>Sordariomycetes</taxon>
        <taxon>Sordariomycetidae</taxon>
        <taxon>Sordariales</taxon>
        <taxon>Chaetomiaceae</taxon>
        <taxon>Chaetomium</taxon>
    </lineage>
</organism>
<comment type="caution">
    <text evidence="1">The sequence shown here is derived from an EMBL/GenBank/DDBJ whole genome shotgun (WGS) entry which is preliminary data.</text>
</comment>
<dbReference type="SUPFAM" id="SSF48452">
    <property type="entry name" value="TPR-like"/>
    <property type="match status" value="1"/>
</dbReference>
<accession>A0AAJ0GS00</accession>
<dbReference type="RefSeq" id="XP_062720843.1">
    <property type="nucleotide sequence ID" value="XM_062864161.1"/>
</dbReference>
<feature type="non-terminal residue" evidence="1">
    <location>
        <position position="113"/>
    </location>
</feature>
<reference evidence="1" key="2">
    <citation type="submission" date="2023-06" db="EMBL/GenBank/DDBJ databases">
        <authorList>
            <consortium name="Lawrence Berkeley National Laboratory"/>
            <person name="Mondo S.J."/>
            <person name="Hensen N."/>
            <person name="Bonometti L."/>
            <person name="Westerberg I."/>
            <person name="Brannstrom I.O."/>
            <person name="Guillou S."/>
            <person name="Cros-Aarteil S."/>
            <person name="Calhoun S."/>
            <person name="Haridas S."/>
            <person name="Kuo A."/>
            <person name="Pangilinan J."/>
            <person name="Riley R."/>
            <person name="Labutti K."/>
            <person name="Andreopoulos B."/>
            <person name="Lipzen A."/>
            <person name="Chen C."/>
            <person name="Yanf M."/>
            <person name="Daum C."/>
            <person name="Ng V."/>
            <person name="Clum A."/>
            <person name="Steindorff A."/>
            <person name="Ohm R."/>
            <person name="Martin F."/>
            <person name="Silar P."/>
            <person name="Natvig D."/>
            <person name="Lalanne C."/>
            <person name="Gautier V."/>
            <person name="Ament-Velasquez S.L."/>
            <person name="Kruys A."/>
            <person name="Hutchinson M.I."/>
            <person name="Powell A.J."/>
            <person name="Barry K."/>
            <person name="Miller A.N."/>
            <person name="Grigoriev I.V."/>
            <person name="Debuchy R."/>
            <person name="Gladieux P."/>
            <person name="Thoren M.H."/>
            <person name="Johannesson H."/>
        </authorList>
    </citation>
    <scope>NUCLEOTIDE SEQUENCE</scope>
    <source>
        <strain evidence="1">CBS 333.67</strain>
    </source>
</reference>
<dbReference type="Proteomes" id="UP001273166">
    <property type="component" value="Unassembled WGS sequence"/>
</dbReference>
<feature type="non-terminal residue" evidence="1">
    <location>
        <position position="1"/>
    </location>
</feature>
<evidence type="ECO:0000313" key="2">
    <source>
        <dbReference type="Proteomes" id="UP001273166"/>
    </source>
</evidence>
<proteinExistence type="predicted"/>